<comment type="caution">
    <text evidence="4">The sequence shown here is derived from an EMBL/GenBank/DDBJ whole genome shotgun (WGS) entry which is preliminary data.</text>
</comment>
<feature type="compositionally biased region" description="Polar residues" evidence="2">
    <location>
        <begin position="436"/>
        <end position="454"/>
    </location>
</feature>
<dbReference type="PANTHER" id="PTHR21712">
    <property type="entry name" value="PRE-RRNA-PROCESSING PROTEIN FHL1"/>
    <property type="match status" value="1"/>
</dbReference>
<gene>
    <name evidence="4" type="ORF">BCR42DRAFT_400220</name>
</gene>
<evidence type="ECO:0000313" key="5">
    <source>
        <dbReference type="Proteomes" id="UP000193560"/>
    </source>
</evidence>
<feature type="region of interest" description="Disordered" evidence="2">
    <location>
        <begin position="308"/>
        <end position="378"/>
    </location>
</feature>
<feature type="compositionally biased region" description="Low complexity" evidence="2">
    <location>
        <begin position="318"/>
        <end position="332"/>
    </location>
</feature>
<dbReference type="PROSITE" id="PS50006">
    <property type="entry name" value="FHA_DOMAIN"/>
    <property type="match status" value="1"/>
</dbReference>
<organism evidence="4 5">
    <name type="scientific">Absidia repens</name>
    <dbReference type="NCBI Taxonomy" id="90262"/>
    <lineage>
        <taxon>Eukaryota</taxon>
        <taxon>Fungi</taxon>
        <taxon>Fungi incertae sedis</taxon>
        <taxon>Mucoromycota</taxon>
        <taxon>Mucoromycotina</taxon>
        <taxon>Mucoromycetes</taxon>
        <taxon>Mucorales</taxon>
        <taxon>Cunninghamellaceae</taxon>
        <taxon>Absidia</taxon>
    </lineage>
</organism>
<accession>A0A1X2J0Y6</accession>
<feature type="compositionally biased region" description="Low complexity" evidence="2">
    <location>
        <begin position="347"/>
        <end position="374"/>
    </location>
</feature>
<dbReference type="EMBL" id="MCGE01000001">
    <property type="protein sequence ID" value="ORZ25461.1"/>
    <property type="molecule type" value="Genomic_DNA"/>
</dbReference>
<evidence type="ECO:0000256" key="2">
    <source>
        <dbReference type="SAM" id="MobiDB-lite"/>
    </source>
</evidence>
<dbReference type="SUPFAM" id="SSF49879">
    <property type="entry name" value="SMAD/FHA domain"/>
    <property type="match status" value="1"/>
</dbReference>
<protein>
    <recommendedName>
        <fullName evidence="3">FHA domain-containing protein</fullName>
    </recommendedName>
</protein>
<evidence type="ECO:0000259" key="3">
    <source>
        <dbReference type="PROSITE" id="PS50006"/>
    </source>
</evidence>
<dbReference type="Proteomes" id="UP000193560">
    <property type="component" value="Unassembled WGS sequence"/>
</dbReference>
<feature type="region of interest" description="Disordered" evidence="2">
    <location>
        <begin position="161"/>
        <end position="194"/>
    </location>
</feature>
<keyword evidence="5" id="KW-1185">Reference proteome</keyword>
<dbReference type="InterPro" id="IPR045178">
    <property type="entry name" value="Fhl1/FHA1"/>
</dbReference>
<evidence type="ECO:0000256" key="1">
    <source>
        <dbReference type="ARBA" id="ARBA00023242"/>
    </source>
</evidence>
<feature type="domain" description="FHA" evidence="3">
    <location>
        <begin position="66"/>
        <end position="128"/>
    </location>
</feature>
<dbReference type="GO" id="GO:0005634">
    <property type="term" value="C:nucleus"/>
    <property type="evidence" value="ECO:0007669"/>
    <property type="project" value="TreeGrafter"/>
</dbReference>
<dbReference type="Gene3D" id="2.60.200.20">
    <property type="match status" value="1"/>
</dbReference>
<dbReference type="CDD" id="cd22701">
    <property type="entry name" value="FHA_FKH1-like"/>
    <property type="match status" value="1"/>
</dbReference>
<dbReference type="STRING" id="90262.A0A1X2J0Y6"/>
<dbReference type="GO" id="GO:0060962">
    <property type="term" value="P:regulation of ribosomal protein gene transcription by RNA polymerase II"/>
    <property type="evidence" value="ECO:0007669"/>
    <property type="project" value="InterPro"/>
</dbReference>
<feature type="compositionally biased region" description="Polar residues" evidence="2">
    <location>
        <begin position="168"/>
        <end position="179"/>
    </location>
</feature>
<sequence>MNKKSNNGSSGSKMFSQQDKEMGFQLLLSPKASVNVLSPLVAHESTHLYPKLAGSNWTCYITGDVIRLGRTPEHTPSSNSSKIAVDVDFCGNKQVSRRHADIKFNTKKNYWELRVYGRIGVKVNHNLITKKQHPVPLTAMAYLDIGGNGFVFVLPDHTDGLPGKGDTEQTTTAPASTSEKAPPPPTTTRPDATLENEKNDQLITVIVDVLKSLDAKTLDLTTQQIFKGVIQLCRKKSLDSNEYTMDAVLRALVFDSRFKVVKECLDMTAEQSDKVRWCWEQPHFPSQTTTASATSSYDTSNSEAWSYDVMDGSDHPTVETNENLSTTTETLTPIDSGPWPLSNISDATSSRIKPSPSSSSTATMPTAATATPLSVSTPATNIASPALSSGYPAAENETNLPIMTTTPLSQTTSTTVPSIMSSSINRSLGERTLSTFSFTSNMDDGPISLSSQTDPGEAPEPSGRTAWTPLELYHVSAFPDQHAAFPGYSRGLSLFHMYSSIMATPQQHGMNMNETSSSSIPCTLFPRTPGDDDDDLEDFDLTCFNRKRKRKLHSISDHEDRTLWTRFRTTVFRDHP</sequence>
<dbReference type="GO" id="GO:0043565">
    <property type="term" value="F:sequence-specific DNA binding"/>
    <property type="evidence" value="ECO:0007669"/>
    <property type="project" value="TreeGrafter"/>
</dbReference>
<reference evidence="4 5" key="1">
    <citation type="submission" date="2016-07" db="EMBL/GenBank/DDBJ databases">
        <title>Pervasive Adenine N6-methylation of Active Genes in Fungi.</title>
        <authorList>
            <consortium name="DOE Joint Genome Institute"/>
            <person name="Mondo S.J."/>
            <person name="Dannebaum R.O."/>
            <person name="Kuo R.C."/>
            <person name="Labutti K."/>
            <person name="Haridas S."/>
            <person name="Kuo A."/>
            <person name="Salamov A."/>
            <person name="Ahrendt S.R."/>
            <person name="Lipzen A."/>
            <person name="Sullivan W."/>
            <person name="Andreopoulos W.B."/>
            <person name="Clum A."/>
            <person name="Lindquist E."/>
            <person name="Daum C."/>
            <person name="Ramamoorthy G.K."/>
            <person name="Gryganskyi A."/>
            <person name="Culley D."/>
            <person name="Magnuson J.K."/>
            <person name="James T.Y."/>
            <person name="O'Malley M.A."/>
            <person name="Stajich J.E."/>
            <person name="Spatafora J.W."/>
            <person name="Visel A."/>
            <person name="Grigoriev I.V."/>
        </authorList>
    </citation>
    <scope>NUCLEOTIDE SEQUENCE [LARGE SCALE GENOMIC DNA]</scope>
    <source>
        <strain evidence="4 5">NRRL 1336</strain>
    </source>
</reference>
<dbReference type="PANTHER" id="PTHR21712:SF29">
    <property type="entry name" value="PRE-RRNA-PROCESSING PROTEIN FHL1"/>
    <property type="match status" value="1"/>
</dbReference>
<evidence type="ECO:0000313" key="4">
    <source>
        <dbReference type="EMBL" id="ORZ25461.1"/>
    </source>
</evidence>
<keyword evidence="1" id="KW-0539">Nucleus</keyword>
<dbReference type="OrthoDB" id="5954824at2759"/>
<dbReference type="Pfam" id="PF00498">
    <property type="entry name" value="FHA"/>
    <property type="match status" value="1"/>
</dbReference>
<dbReference type="InterPro" id="IPR000253">
    <property type="entry name" value="FHA_dom"/>
</dbReference>
<proteinExistence type="predicted"/>
<feature type="region of interest" description="Disordered" evidence="2">
    <location>
        <begin position="436"/>
        <end position="462"/>
    </location>
</feature>
<dbReference type="InterPro" id="IPR008984">
    <property type="entry name" value="SMAD_FHA_dom_sf"/>
</dbReference>
<dbReference type="AlphaFoldDB" id="A0A1X2J0Y6"/>
<name>A0A1X2J0Y6_9FUNG</name>